<keyword evidence="2" id="KW-1185">Reference proteome</keyword>
<protein>
    <submittedName>
        <fullName evidence="1">YbhB/YbcL family Raf kinase inhibitor-like protein</fullName>
    </submittedName>
</protein>
<dbReference type="InterPro" id="IPR005247">
    <property type="entry name" value="YbhB_YbcL/LppC-like"/>
</dbReference>
<sequence length="159" mass="17145">MALVLSSQAFAEGEEIPRRFTCDGEDVSPDLAWSGIPEGTQSLVLIVDDPDAPNPAAPRMVWDHWLLYNLPPDCAGLPAAVTRAALPPGTGEGVNSWGRTGYGGPCPPIGRHRYFHRLYALDMRVAGLGEPTKDQLLLAIEGHILARTELVGTYERSNG</sequence>
<dbReference type="PANTHER" id="PTHR30289:SF1">
    <property type="entry name" value="PEBP (PHOSPHATIDYLETHANOLAMINE-BINDING PROTEIN) FAMILY PROTEIN"/>
    <property type="match status" value="1"/>
</dbReference>
<accession>A0ABV4BBM7</accession>
<dbReference type="RefSeq" id="WP_369666060.1">
    <property type="nucleotide sequence ID" value="NZ_JBDKXB010000004.1"/>
</dbReference>
<dbReference type="GO" id="GO:0004860">
    <property type="term" value="F:protein kinase inhibitor activity"/>
    <property type="evidence" value="ECO:0007669"/>
    <property type="project" value="UniProtKB-KW"/>
</dbReference>
<dbReference type="Proteomes" id="UP001564408">
    <property type="component" value="Unassembled WGS sequence"/>
</dbReference>
<reference evidence="1 2" key="1">
    <citation type="submission" date="2024-05" db="EMBL/GenBank/DDBJ databases">
        <title>Genome Sequence and Characterization of the New Strain Purple Sulfur Bacterium of Genus Thioalkalicoccus.</title>
        <authorList>
            <person name="Bryantseva I.A."/>
            <person name="Kyndt J.A."/>
            <person name="Imhoff J.F."/>
        </authorList>
    </citation>
    <scope>NUCLEOTIDE SEQUENCE [LARGE SCALE GENOMIC DNA]</scope>
    <source>
        <strain evidence="1 2">Um2</strain>
    </source>
</reference>
<dbReference type="Pfam" id="PF01161">
    <property type="entry name" value="PBP"/>
    <property type="match status" value="1"/>
</dbReference>
<evidence type="ECO:0000313" key="1">
    <source>
        <dbReference type="EMBL" id="MEY6431677.1"/>
    </source>
</evidence>
<gene>
    <name evidence="1" type="ORF">ABC977_04555</name>
</gene>
<name>A0ABV4BBM7_9GAMM</name>
<dbReference type="CDD" id="cd00865">
    <property type="entry name" value="PEBP_bact_arch"/>
    <property type="match status" value="1"/>
</dbReference>
<dbReference type="SUPFAM" id="SSF49777">
    <property type="entry name" value="PEBP-like"/>
    <property type="match status" value="1"/>
</dbReference>
<dbReference type="EMBL" id="JBDKXB010000004">
    <property type="protein sequence ID" value="MEY6431677.1"/>
    <property type="molecule type" value="Genomic_DNA"/>
</dbReference>
<organism evidence="1 2">
    <name type="scientific">Thioalkalicoccus limnaeus</name>
    <dbReference type="NCBI Taxonomy" id="120681"/>
    <lineage>
        <taxon>Bacteria</taxon>
        <taxon>Pseudomonadati</taxon>
        <taxon>Pseudomonadota</taxon>
        <taxon>Gammaproteobacteria</taxon>
        <taxon>Chromatiales</taxon>
        <taxon>Chromatiaceae</taxon>
        <taxon>Thioalkalicoccus</taxon>
    </lineage>
</organism>
<evidence type="ECO:0000313" key="2">
    <source>
        <dbReference type="Proteomes" id="UP001564408"/>
    </source>
</evidence>
<dbReference type="InterPro" id="IPR036610">
    <property type="entry name" value="PEBP-like_sf"/>
</dbReference>
<comment type="caution">
    <text evidence="1">The sequence shown here is derived from an EMBL/GenBank/DDBJ whole genome shotgun (WGS) entry which is preliminary data.</text>
</comment>
<proteinExistence type="predicted"/>
<keyword evidence="1" id="KW-0649">Protein kinase inhibitor</keyword>
<dbReference type="Gene3D" id="3.90.280.10">
    <property type="entry name" value="PEBP-like"/>
    <property type="match status" value="1"/>
</dbReference>
<dbReference type="InterPro" id="IPR008914">
    <property type="entry name" value="PEBP"/>
</dbReference>
<dbReference type="NCBIfam" id="TIGR00481">
    <property type="entry name" value="YbhB/YbcL family Raf kinase inhibitor-like protein"/>
    <property type="match status" value="1"/>
</dbReference>
<dbReference type="PANTHER" id="PTHR30289">
    <property type="entry name" value="UNCHARACTERIZED PROTEIN YBCL-RELATED"/>
    <property type="match status" value="1"/>
</dbReference>